<accession>A0ABT1JMG7</accession>
<feature type="compositionally biased region" description="Gly residues" evidence="1">
    <location>
        <begin position="275"/>
        <end position="315"/>
    </location>
</feature>
<keyword evidence="4" id="KW-1185">Reference proteome</keyword>
<reference evidence="3 4" key="2">
    <citation type="submission" date="2022-06" db="EMBL/GenBank/DDBJ databases">
        <title>Genomic Encyclopedia of Type Strains, Phase I: the one thousand microbial genomes (KMG-I) project.</title>
        <authorList>
            <person name="Kyrpides N."/>
        </authorList>
    </citation>
    <scope>NUCLEOTIDE SEQUENCE [LARGE SCALE GENOMIC DNA]</scope>
    <source>
        <strain evidence="3 4">DSM 43889</strain>
    </source>
</reference>
<dbReference type="Gene3D" id="1.10.287.1060">
    <property type="entry name" value="ESAT-6-like"/>
    <property type="match status" value="1"/>
</dbReference>
<feature type="region of interest" description="Disordered" evidence="1">
    <location>
        <begin position="1"/>
        <end position="73"/>
    </location>
</feature>
<dbReference type="InterPro" id="IPR036689">
    <property type="entry name" value="ESAT-6-like_sf"/>
</dbReference>
<comment type="caution">
    <text evidence="3">The sequence shown here is derived from an EMBL/GenBank/DDBJ whole genome shotgun (WGS) entry which is preliminary data.</text>
</comment>
<name>A0ABT1JMG7_ACTCY</name>
<dbReference type="Proteomes" id="UP000791080">
    <property type="component" value="Unassembled WGS sequence"/>
</dbReference>
<evidence type="ECO:0000256" key="1">
    <source>
        <dbReference type="SAM" id="MobiDB-lite"/>
    </source>
</evidence>
<dbReference type="InterPro" id="IPR057746">
    <property type="entry name" value="CpnT-like_N"/>
</dbReference>
<reference evidence="3 4" key="1">
    <citation type="submission" date="2013-07" db="EMBL/GenBank/DDBJ databases">
        <authorList>
            <consortium name="DOE Joint Genome Institute"/>
            <person name="Reeve W."/>
            <person name="Huntemann M."/>
            <person name="Han J."/>
            <person name="Chen A."/>
            <person name="Kyrpides N."/>
            <person name="Mavromatis K."/>
            <person name="Markowitz V."/>
            <person name="Palaniappan K."/>
            <person name="Ivanova N."/>
            <person name="Schaumberg A."/>
            <person name="Pati A."/>
            <person name="Liolios K."/>
            <person name="Nordberg H.P."/>
            <person name="Cantor M.N."/>
            <person name="Hua S.X."/>
            <person name="Woyke T."/>
        </authorList>
    </citation>
    <scope>NUCLEOTIDE SEQUENCE [LARGE SCALE GENOMIC DNA]</scope>
    <source>
        <strain evidence="3 4">DSM 43889</strain>
    </source>
</reference>
<dbReference type="Pfam" id="PF25547">
    <property type="entry name" value="WXG100_2"/>
    <property type="match status" value="1"/>
</dbReference>
<evidence type="ECO:0000259" key="2">
    <source>
        <dbReference type="Pfam" id="PF25547"/>
    </source>
</evidence>
<sequence>MFPDRYPADPTVVPGGVAFDRSPGFGGTSRPASTASEAAPAAPAGAVTASEPAARPPWLPQEGAVGGPDGDRLAGDAAGHLGFLSWISDQLGVPDPVHEYFGPVVGRWSDMHEQAEHWRAAARRVEELSEEVAGPLGGLDEAWTGDDADSFVEHVQEVTRAANAMADTMTAVADALDVTADAIRQLVRDMVEVLAGSADSVSEALTLPVAGEERARDHLATMREPLLELFEAVREVLRALVGLCSGLGGDTVFSDLRMAHVFPEDDWSFDVPSVPGGGGPGGVDVAGAGTGGGAPGGGGGAGGVPSGGGGPGAGSAGAAPESEQPVRAGGTSGVAAAPGDAVAGQQGASTGQATQGGRGMGGGAMMGGGMMGGGAQQNQGDQERKNQSRIMSDASELFGEPEATVAPVIGEDG</sequence>
<feature type="domain" description="Outer membrane channel protein CpnT-like N-terminal" evidence="2">
    <location>
        <begin position="110"/>
        <end position="211"/>
    </location>
</feature>
<feature type="compositionally biased region" description="Low complexity" evidence="1">
    <location>
        <begin position="28"/>
        <end position="53"/>
    </location>
</feature>
<feature type="region of interest" description="Disordered" evidence="1">
    <location>
        <begin position="273"/>
        <end position="413"/>
    </location>
</feature>
<evidence type="ECO:0000313" key="3">
    <source>
        <dbReference type="EMBL" id="MCP2333454.1"/>
    </source>
</evidence>
<gene>
    <name evidence="3" type="ORF">G443_003724</name>
</gene>
<dbReference type="EMBL" id="AUBJ02000001">
    <property type="protein sequence ID" value="MCP2333454.1"/>
    <property type="molecule type" value="Genomic_DNA"/>
</dbReference>
<dbReference type="SUPFAM" id="SSF140453">
    <property type="entry name" value="EsxAB dimer-like"/>
    <property type="match status" value="1"/>
</dbReference>
<organism evidence="3 4">
    <name type="scientific">Actinoalloteichus caeruleus DSM 43889</name>
    <dbReference type="NCBI Taxonomy" id="1120930"/>
    <lineage>
        <taxon>Bacteria</taxon>
        <taxon>Bacillati</taxon>
        <taxon>Actinomycetota</taxon>
        <taxon>Actinomycetes</taxon>
        <taxon>Pseudonocardiales</taxon>
        <taxon>Pseudonocardiaceae</taxon>
        <taxon>Actinoalloteichus</taxon>
        <taxon>Actinoalloteichus cyanogriseus</taxon>
    </lineage>
</organism>
<dbReference type="RefSeq" id="WP_051314128.1">
    <property type="nucleotide sequence ID" value="NZ_AUBJ02000001.1"/>
</dbReference>
<evidence type="ECO:0000313" key="4">
    <source>
        <dbReference type="Proteomes" id="UP000791080"/>
    </source>
</evidence>
<feature type="compositionally biased region" description="Gly residues" evidence="1">
    <location>
        <begin position="354"/>
        <end position="375"/>
    </location>
</feature>
<protein>
    <recommendedName>
        <fullName evidence="2">Outer membrane channel protein CpnT-like N-terminal domain-containing protein</fullName>
    </recommendedName>
</protein>
<feature type="compositionally biased region" description="Low complexity" evidence="1">
    <location>
        <begin position="333"/>
        <end position="353"/>
    </location>
</feature>
<proteinExistence type="predicted"/>